<dbReference type="EMBL" id="MFJR01000012">
    <property type="protein sequence ID" value="OGG26257.1"/>
    <property type="molecule type" value="Genomic_DNA"/>
</dbReference>
<organism evidence="2 3">
    <name type="scientific">Candidatus Gottesmanbacteria bacterium RIFCSPLOWO2_01_FULL_39_12b</name>
    <dbReference type="NCBI Taxonomy" id="1798388"/>
    <lineage>
        <taxon>Bacteria</taxon>
        <taxon>Candidatus Gottesmaniibacteriota</taxon>
    </lineage>
</organism>
<feature type="transmembrane region" description="Helical" evidence="1">
    <location>
        <begin position="6"/>
        <end position="26"/>
    </location>
</feature>
<gene>
    <name evidence="2" type="ORF">A2960_04745</name>
</gene>
<accession>A0A1F6APN8</accession>
<keyword evidence="1" id="KW-0812">Transmembrane</keyword>
<keyword evidence="1" id="KW-0472">Membrane</keyword>
<dbReference type="AlphaFoldDB" id="A0A1F6APN8"/>
<comment type="caution">
    <text evidence="2">The sequence shown here is derived from an EMBL/GenBank/DDBJ whole genome shotgun (WGS) entry which is preliminary data.</text>
</comment>
<proteinExistence type="predicted"/>
<evidence type="ECO:0000256" key="1">
    <source>
        <dbReference type="SAM" id="Phobius"/>
    </source>
</evidence>
<reference evidence="2 3" key="1">
    <citation type="journal article" date="2016" name="Nat. Commun.">
        <title>Thousands of microbial genomes shed light on interconnected biogeochemical processes in an aquifer system.</title>
        <authorList>
            <person name="Anantharaman K."/>
            <person name="Brown C.T."/>
            <person name="Hug L.A."/>
            <person name="Sharon I."/>
            <person name="Castelle C.J."/>
            <person name="Probst A.J."/>
            <person name="Thomas B.C."/>
            <person name="Singh A."/>
            <person name="Wilkins M.J."/>
            <person name="Karaoz U."/>
            <person name="Brodie E.L."/>
            <person name="Williams K.H."/>
            <person name="Hubbard S.S."/>
            <person name="Banfield J.F."/>
        </authorList>
    </citation>
    <scope>NUCLEOTIDE SEQUENCE [LARGE SCALE GENOMIC DNA]</scope>
</reference>
<sequence>MNRKEITILSIITFLTVIAWMAFGIYHARTTSTVTEIQKKQIVPLTPTFDTEIIRQLSKREE</sequence>
<dbReference type="Proteomes" id="UP000176609">
    <property type="component" value="Unassembled WGS sequence"/>
</dbReference>
<evidence type="ECO:0000313" key="3">
    <source>
        <dbReference type="Proteomes" id="UP000176609"/>
    </source>
</evidence>
<evidence type="ECO:0000313" key="2">
    <source>
        <dbReference type="EMBL" id="OGG26257.1"/>
    </source>
</evidence>
<name>A0A1F6APN8_9BACT</name>
<protein>
    <submittedName>
        <fullName evidence="2">Uncharacterized protein</fullName>
    </submittedName>
</protein>
<keyword evidence="1" id="KW-1133">Transmembrane helix</keyword>